<reference evidence="1 2" key="1">
    <citation type="submission" date="2023-03" db="EMBL/GenBank/DDBJ databases">
        <title>Bacillus Genome Sequencing.</title>
        <authorList>
            <person name="Dunlap C."/>
        </authorList>
    </citation>
    <scope>NUCLEOTIDE SEQUENCE [LARGE SCALE GENOMIC DNA]</scope>
    <source>
        <strain evidence="1 2">B-4107</strain>
    </source>
</reference>
<proteinExistence type="predicted"/>
<name>A0ABU6NJ77_9BACI</name>
<dbReference type="Proteomes" id="UP001341820">
    <property type="component" value="Unassembled WGS sequence"/>
</dbReference>
<dbReference type="InterPro" id="IPR012337">
    <property type="entry name" value="RNaseH-like_sf"/>
</dbReference>
<dbReference type="EMBL" id="JAROAS010000016">
    <property type="protein sequence ID" value="MED4128263.1"/>
    <property type="molecule type" value="Genomic_DNA"/>
</dbReference>
<dbReference type="InterPro" id="IPR036397">
    <property type="entry name" value="RNaseH_sf"/>
</dbReference>
<organism evidence="1 2">
    <name type="scientific">Shouchella miscanthi</name>
    <dbReference type="NCBI Taxonomy" id="2598861"/>
    <lineage>
        <taxon>Bacteria</taxon>
        <taxon>Bacillati</taxon>
        <taxon>Bacillota</taxon>
        <taxon>Bacilli</taxon>
        <taxon>Bacillales</taxon>
        <taxon>Bacillaceae</taxon>
        <taxon>Shouchella</taxon>
    </lineage>
</organism>
<dbReference type="RefSeq" id="WP_328237051.1">
    <property type="nucleotide sequence ID" value="NZ_JAROAS010000016.1"/>
</dbReference>
<dbReference type="Gene3D" id="3.30.420.10">
    <property type="entry name" value="Ribonuclease H-like superfamily/Ribonuclease H"/>
    <property type="match status" value="1"/>
</dbReference>
<evidence type="ECO:0000313" key="2">
    <source>
        <dbReference type="Proteomes" id="UP001341820"/>
    </source>
</evidence>
<protein>
    <recommendedName>
        <fullName evidence="3">Exonuclease domain-containing protein</fullName>
    </recommendedName>
</protein>
<evidence type="ECO:0000313" key="1">
    <source>
        <dbReference type="EMBL" id="MED4128263.1"/>
    </source>
</evidence>
<gene>
    <name evidence="1" type="ORF">P5F74_09000</name>
</gene>
<evidence type="ECO:0008006" key="3">
    <source>
        <dbReference type="Google" id="ProtNLM"/>
    </source>
</evidence>
<keyword evidence="2" id="KW-1185">Reference proteome</keyword>
<accession>A0ABU6NJ77</accession>
<comment type="caution">
    <text evidence="1">The sequence shown here is derived from an EMBL/GenBank/DDBJ whole genome shotgun (WGS) entry which is preliminary data.</text>
</comment>
<sequence>MSRLLDNNKKVSLKDLVPRYGTKLDNHHRALADVEATADIFKAMMGRCFMVGFTHEHIINVMLESPERPLNFIPDNANIVQVEVSQ</sequence>
<dbReference type="SUPFAM" id="SSF53098">
    <property type="entry name" value="Ribonuclease H-like"/>
    <property type="match status" value="1"/>
</dbReference>